<comment type="caution">
    <text evidence="8">The sequence shown here is derived from an EMBL/GenBank/DDBJ whole genome shotgun (WGS) entry which is preliminary data.</text>
</comment>
<reference evidence="8 9" key="1">
    <citation type="submission" date="2006-06" db="EMBL/GenBank/DDBJ databases">
        <authorList>
            <person name="Moran M.A."/>
            <person name="Ferriera S."/>
            <person name="Johnson J."/>
            <person name="Kravitz S."/>
            <person name="Beeson K."/>
            <person name="Sutton G."/>
            <person name="Rogers Y.-H."/>
            <person name="Friedman R."/>
            <person name="Frazier M."/>
            <person name="Venter J.C."/>
        </authorList>
    </citation>
    <scope>NUCLEOTIDE SEQUENCE [LARGE SCALE GENOMIC DNA]</scope>
    <source>
        <strain evidence="8 9">E-37</strain>
    </source>
</reference>
<keyword evidence="3 6" id="KW-0812">Transmembrane</keyword>
<keyword evidence="9" id="KW-1185">Reference proteome</keyword>
<dbReference type="Pfam" id="PF07690">
    <property type="entry name" value="MFS_1"/>
    <property type="match status" value="1"/>
</dbReference>
<dbReference type="RefSeq" id="WP_005863190.1">
    <property type="nucleotide sequence ID" value="NZ_AAYA01000019.1"/>
</dbReference>
<dbReference type="GO" id="GO:0022857">
    <property type="term" value="F:transmembrane transporter activity"/>
    <property type="evidence" value="ECO:0007669"/>
    <property type="project" value="InterPro"/>
</dbReference>
<feature type="transmembrane region" description="Helical" evidence="6">
    <location>
        <begin position="132"/>
        <end position="154"/>
    </location>
</feature>
<feature type="transmembrane region" description="Helical" evidence="6">
    <location>
        <begin position="282"/>
        <end position="301"/>
    </location>
</feature>
<evidence type="ECO:0000259" key="7">
    <source>
        <dbReference type="PROSITE" id="PS50850"/>
    </source>
</evidence>
<feature type="transmembrane region" description="Helical" evidence="6">
    <location>
        <begin position="160"/>
        <end position="179"/>
    </location>
</feature>
<dbReference type="Proteomes" id="UP000005713">
    <property type="component" value="Unassembled WGS sequence"/>
</dbReference>
<dbReference type="PANTHER" id="PTHR23505:SF79">
    <property type="entry name" value="PROTEIN SPINSTER"/>
    <property type="match status" value="1"/>
</dbReference>
<dbReference type="OrthoDB" id="7473300at2"/>
<evidence type="ECO:0000256" key="1">
    <source>
        <dbReference type="ARBA" id="ARBA00004141"/>
    </source>
</evidence>
<feature type="transmembrane region" description="Helical" evidence="6">
    <location>
        <begin position="307"/>
        <end position="329"/>
    </location>
</feature>
<organism evidence="8 9">
    <name type="scientific">Sagittula stellata (strain ATCC 700073 / DSM 11524 / E-37)</name>
    <dbReference type="NCBI Taxonomy" id="388399"/>
    <lineage>
        <taxon>Bacteria</taxon>
        <taxon>Pseudomonadati</taxon>
        <taxon>Pseudomonadota</taxon>
        <taxon>Alphaproteobacteria</taxon>
        <taxon>Rhodobacterales</taxon>
        <taxon>Roseobacteraceae</taxon>
        <taxon>Sagittula</taxon>
    </lineage>
</organism>
<dbReference type="AlphaFoldDB" id="A3K9S3"/>
<dbReference type="SUPFAM" id="SSF103473">
    <property type="entry name" value="MFS general substrate transporter"/>
    <property type="match status" value="1"/>
</dbReference>
<evidence type="ECO:0000256" key="6">
    <source>
        <dbReference type="SAM" id="Phobius"/>
    </source>
</evidence>
<dbReference type="InterPro" id="IPR011701">
    <property type="entry name" value="MFS"/>
</dbReference>
<dbReference type="PROSITE" id="PS50850">
    <property type="entry name" value="MFS"/>
    <property type="match status" value="1"/>
</dbReference>
<dbReference type="PANTHER" id="PTHR23505">
    <property type="entry name" value="SPINSTER"/>
    <property type="match status" value="1"/>
</dbReference>
<dbReference type="eggNOG" id="COG2814">
    <property type="taxonomic scope" value="Bacteria"/>
</dbReference>
<keyword evidence="4 6" id="KW-1133">Transmembrane helix</keyword>
<sequence>MKPETRTLTLLSCLMMVAQLDRQILSLQLDQIGREFLLSDTQLGLLSGFAFAVVFVICGFPVARLAATGSRRKLIAIAATVWSLFTLATAAAQGFGHLLLARLGVAAGESGSVVPAHSVISDSFEEGRRSSAMAVFVAGANIGVLLAFLIGGVVGQLYGWRAAFILAGLPGLVLALVFWRYGPAEVDGRYTATTPDLMAQTWETLRAHEGLWHVLWGMAATGIVTFGSLSWTPTFILRTHDLTQAQVGVFLAVTAGIIGGLGTVFSGRLADHLGRRAPWRRIGVVLGAILLAKPLALVFLLSSDRTVALGAMVGSVSLAAVFWGPTMAYAHAQVAPHLRPLVTAVFLFLFNLIGLGLGPTLVGLGSDLLAAQEVERPLAWALVGMHLTGLWGAWHYWQVIRIIRARGYAAPHKNHRES</sequence>
<dbReference type="InterPro" id="IPR020846">
    <property type="entry name" value="MFS_dom"/>
</dbReference>
<feature type="transmembrane region" description="Helical" evidence="6">
    <location>
        <begin position="74"/>
        <end position="93"/>
    </location>
</feature>
<dbReference type="InterPro" id="IPR005829">
    <property type="entry name" value="Sugar_transporter_CS"/>
</dbReference>
<dbReference type="InterPro" id="IPR044770">
    <property type="entry name" value="MFS_spinster-like"/>
</dbReference>
<dbReference type="GO" id="GO:0016020">
    <property type="term" value="C:membrane"/>
    <property type="evidence" value="ECO:0007669"/>
    <property type="project" value="UniProtKB-SubCell"/>
</dbReference>
<feature type="transmembrane region" description="Helical" evidence="6">
    <location>
        <begin position="341"/>
        <end position="358"/>
    </location>
</feature>
<feature type="transmembrane region" description="Helical" evidence="6">
    <location>
        <begin position="42"/>
        <end position="62"/>
    </location>
</feature>
<evidence type="ECO:0000256" key="3">
    <source>
        <dbReference type="ARBA" id="ARBA00022692"/>
    </source>
</evidence>
<keyword evidence="5 6" id="KW-0472">Membrane</keyword>
<dbReference type="PROSITE" id="PS00216">
    <property type="entry name" value="SUGAR_TRANSPORT_1"/>
    <property type="match status" value="1"/>
</dbReference>
<evidence type="ECO:0000256" key="4">
    <source>
        <dbReference type="ARBA" id="ARBA00022989"/>
    </source>
</evidence>
<evidence type="ECO:0000256" key="5">
    <source>
        <dbReference type="ARBA" id="ARBA00023136"/>
    </source>
</evidence>
<keyword evidence="2" id="KW-0813">Transport</keyword>
<comment type="subcellular location">
    <subcellularLocation>
        <location evidence="1">Membrane</location>
        <topology evidence="1">Multi-pass membrane protein</topology>
    </subcellularLocation>
</comment>
<dbReference type="Gene3D" id="1.20.1250.20">
    <property type="entry name" value="MFS general substrate transporter like domains"/>
    <property type="match status" value="1"/>
</dbReference>
<feature type="transmembrane region" description="Helical" evidence="6">
    <location>
        <begin position="99"/>
        <end position="120"/>
    </location>
</feature>
<evidence type="ECO:0000313" key="8">
    <source>
        <dbReference type="EMBL" id="EBA06026.1"/>
    </source>
</evidence>
<accession>A3K9S3</accession>
<evidence type="ECO:0000313" key="9">
    <source>
        <dbReference type="Proteomes" id="UP000005713"/>
    </source>
</evidence>
<proteinExistence type="predicted"/>
<evidence type="ECO:0000256" key="2">
    <source>
        <dbReference type="ARBA" id="ARBA00022448"/>
    </source>
</evidence>
<feature type="transmembrane region" description="Helical" evidence="6">
    <location>
        <begin position="378"/>
        <end position="397"/>
    </location>
</feature>
<dbReference type="CDD" id="cd17328">
    <property type="entry name" value="MFS_spinster_like"/>
    <property type="match status" value="1"/>
</dbReference>
<feature type="domain" description="Major facilitator superfamily (MFS) profile" evidence="7">
    <location>
        <begin position="7"/>
        <end position="418"/>
    </location>
</feature>
<name>A3K9S3_SAGS3</name>
<gene>
    <name evidence="8" type="ORF">SSE37_10452</name>
</gene>
<feature type="transmembrane region" description="Helical" evidence="6">
    <location>
        <begin position="210"/>
        <end position="229"/>
    </location>
</feature>
<dbReference type="InterPro" id="IPR036259">
    <property type="entry name" value="MFS_trans_sf"/>
</dbReference>
<dbReference type="EMBL" id="AAYA01000019">
    <property type="protein sequence ID" value="EBA06026.1"/>
    <property type="molecule type" value="Genomic_DNA"/>
</dbReference>
<feature type="transmembrane region" description="Helical" evidence="6">
    <location>
        <begin position="249"/>
        <end position="270"/>
    </location>
</feature>
<protein>
    <submittedName>
        <fullName evidence="8">Putative transporter</fullName>
    </submittedName>
</protein>